<dbReference type="RefSeq" id="WP_184816733.1">
    <property type="nucleotide sequence ID" value="NZ_JACHJQ010000016.1"/>
</dbReference>
<dbReference type="AlphaFoldDB" id="A0A7W7QFQ1"/>
<dbReference type="Gene3D" id="3.40.50.1390">
    <property type="entry name" value="Resolvase, N-terminal catalytic domain"/>
    <property type="match status" value="1"/>
</dbReference>
<dbReference type="EMBL" id="JACHJQ010000016">
    <property type="protein sequence ID" value="MBB4912782.1"/>
    <property type="molecule type" value="Genomic_DNA"/>
</dbReference>
<accession>A0A7W7QFQ1</accession>
<comment type="caution">
    <text evidence="1">The sequence shown here is derived from an EMBL/GenBank/DDBJ whole genome shotgun (WGS) entry which is preliminary data.</text>
</comment>
<evidence type="ECO:0008006" key="3">
    <source>
        <dbReference type="Google" id="ProtNLM"/>
    </source>
</evidence>
<dbReference type="GO" id="GO:0003677">
    <property type="term" value="F:DNA binding"/>
    <property type="evidence" value="ECO:0007669"/>
    <property type="project" value="InterPro"/>
</dbReference>
<dbReference type="GO" id="GO:0000150">
    <property type="term" value="F:DNA strand exchange activity"/>
    <property type="evidence" value="ECO:0007669"/>
    <property type="project" value="InterPro"/>
</dbReference>
<organism evidence="1 2">
    <name type="scientific">Actinophytocola algeriensis</name>
    <dbReference type="NCBI Taxonomy" id="1768010"/>
    <lineage>
        <taxon>Bacteria</taxon>
        <taxon>Bacillati</taxon>
        <taxon>Actinomycetota</taxon>
        <taxon>Actinomycetes</taxon>
        <taxon>Pseudonocardiales</taxon>
        <taxon>Pseudonocardiaceae</taxon>
    </lineage>
</organism>
<gene>
    <name evidence="1" type="ORF">FHR82_009056</name>
</gene>
<keyword evidence="2" id="KW-1185">Reference proteome</keyword>
<evidence type="ECO:0000313" key="2">
    <source>
        <dbReference type="Proteomes" id="UP000520767"/>
    </source>
</evidence>
<proteinExistence type="predicted"/>
<protein>
    <recommendedName>
        <fullName evidence="3">Resolvase-like protein</fullName>
    </recommendedName>
</protein>
<dbReference type="Proteomes" id="UP000520767">
    <property type="component" value="Unassembled WGS sequence"/>
</dbReference>
<reference evidence="1 2" key="1">
    <citation type="submission" date="2020-08" db="EMBL/GenBank/DDBJ databases">
        <title>Genomic Encyclopedia of Type Strains, Phase III (KMG-III): the genomes of soil and plant-associated and newly described type strains.</title>
        <authorList>
            <person name="Whitman W."/>
        </authorList>
    </citation>
    <scope>NUCLEOTIDE SEQUENCE [LARGE SCALE GENOMIC DNA]</scope>
    <source>
        <strain evidence="1 2">CECT 8960</strain>
    </source>
</reference>
<name>A0A7W7QFQ1_9PSEU</name>
<sequence>MAVLGGRAFVSAVAGRRRGSRLDSGSVAQVGLRFAFYGRMSTSEFQDAVTSRGWQRSVSEELVEGFGAIVVEFFDEGCSRRWSWSDRPAAAALLAAVADPGRGFDAVVVGEYERAFYGDQFRQVVARLNAAGVQVWLPEAGGPVELGSPVHEALMVLLGAQAQREVVGSAQGLVDTSSVRLRPRLRGCHRAQALPA</sequence>
<dbReference type="InterPro" id="IPR036162">
    <property type="entry name" value="Resolvase-like_N_sf"/>
</dbReference>
<evidence type="ECO:0000313" key="1">
    <source>
        <dbReference type="EMBL" id="MBB4912782.1"/>
    </source>
</evidence>